<dbReference type="GO" id="GO:0000775">
    <property type="term" value="C:chromosome, centromeric region"/>
    <property type="evidence" value="ECO:0007669"/>
    <property type="project" value="TreeGrafter"/>
</dbReference>
<feature type="region of interest" description="Disordered" evidence="2">
    <location>
        <begin position="483"/>
        <end position="541"/>
    </location>
</feature>
<feature type="region of interest" description="Disordered" evidence="2">
    <location>
        <begin position="582"/>
        <end position="612"/>
    </location>
</feature>
<feature type="compositionally biased region" description="Basic residues" evidence="2">
    <location>
        <begin position="341"/>
        <end position="355"/>
    </location>
</feature>
<dbReference type="PANTHER" id="PTHR16124">
    <property type="entry name" value="MIS18-BINDING PROTEIN 1"/>
    <property type="match status" value="1"/>
</dbReference>
<evidence type="ECO:0000256" key="1">
    <source>
        <dbReference type="ARBA" id="ARBA00004123"/>
    </source>
</evidence>
<dbReference type="InterPro" id="IPR001005">
    <property type="entry name" value="SANT/Myb"/>
</dbReference>
<sequence>MGKTLLIRYWHPVVTISPFQVKVEGYLVDMKTFRSDRSRPYRSSQIVESIKPRVLLSKSGTIYNLDGPVDLRQCRASGMSQDLIDQFETGFPINYASVLNPRAREAHLETHPLLDNSHCKPVVKLKKWFLRMMLDGSYNPEKSPFDGFAISLEGIKTDTGEVWRTCEIQDVLKPQIIQSQHCNYQLVGLIDGETCQQHGFSQDFVRKFEKGFPQDWRQCLTACYQDLSSSRTKKPSAKDPPRKSLQTKALREINLAQYLDTPYRLEEQALRESRSARGSKADARTTERVPTFIDDFEDDELDKSFDPMRERRKIEKMRAERNADSDDWSDDEEENNLPGSSKKKKPKPEKKPKKWTKAELEKLRIALLAVAPRDPDQWQNIAKSLHGTRTAEECKVAATEQLKWRRKEEGDDEDGEEDNEDAPCGHITAKKGTAKFKIQTDQFTRNFLLGGSEDDRFDDILPPSRQPLIDLDMSIAAGDNSYMEAVRTPGPGSVKRPNKRKLNQQAMFTLDESSDASKEEEDGSEQPFSQEDPERSENVQRYVHQIIKKGKFAKTYRPKKQKKLNSAVLARINEMAMGDALRSAEVKKGRHDSDEEEDEEAREEEDDWSNDE</sequence>
<feature type="domain" description="Myb-like" evidence="3">
    <location>
        <begin position="347"/>
        <end position="395"/>
    </location>
</feature>
<keyword evidence="4" id="KW-1185">Reference proteome</keyword>
<feature type="compositionally biased region" description="Acidic residues" evidence="2">
    <location>
        <begin position="594"/>
        <end position="612"/>
    </location>
</feature>
<protein>
    <submittedName>
        <fullName evidence="5">Myb-like domain-containing protein</fullName>
    </submittedName>
</protein>
<proteinExistence type="predicted"/>
<dbReference type="InterPro" id="IPR015216">
    <property type="entry name" value="SANTA"/>
</dbReference>
<feature type="compositionally biased region" description="Acidic residues" evidence="2">
    <location>
        <begin position="325"/>
        <end position="335"/>
    </location>
</feature>
<evidence type="ECO:0000256" key="2">
    <source>
        <dbReference type="SAM" id="MobiDB-lite"/>
    </source>
</evidence>
<feature type="compositionally biased region" description="Basic and acidic residues" evidence="2">
    <location>
        <begin position="582"/>
        <end position="593"/>
    </location>
</feature>
<feature type="region of interest" description="Disordered" evidence="2">
    <location>
        <begin position="402"/>
        <end position="426"/>
    </location>
</feature>
<evidence type="ECO:0000259" key="3">
    <source>
        <dbReference type="PROSITE" id="PS50090"/>
    </source>
</evidence>
<dbReference type="PROSITE" id="PS50090">
    <property type="entry name" value="MYB_LIKE"/>
    <property type="match status" value="1"/>
</dbReference>
<dbReference type="InterPro" id="IPR039110">
    <property type="entry name" value="KNL2-like"/>
</dbReference>
<dbReference type="PANTHER" id="PTHR16124:SF3">
    <property type="entry name" value="MIS18-BINDING PROTEIN 1"/>
    <property type="match status" value="1"/>
</dbReference>
<feature type="compositionally biased region" description="Acidic residues" evidence="2">
    <location>
        <begin position="512"/>
        <end position="524"/>
    </location>
</feature>
<dbReference type="Proteomes" id="UP000095287">
    <property type="component" value="Unplaced"/>
</dbReference>
<evidence type="ECO:0000313" key="4">
    <source>
        <dbReference type="Proteomes" id="UP000095287"/>
    </source>
</evidence>
<dbReference type="InterPro" id="IPR009057">
    <property type="entry name" value="Homeodomain-like_sf"/>
</dbReference>
<dbReference type="AlphaFoldDB" id="A0A1I7Z708"/>
<comment type="subcellular location">
    <subcellularLocation>
        <location evidence="1">Nucleus</location>
    </subcellularLocation>
</comment>
<reference evidence="5" key="1">
    <citation type="submission" date="2016-11" db="UniProtKB">
        <authorList>
            <consortium name="WormBaseParasite"/>
        </authorList>
    </citation>
    <scope>IDENTIFICATION</scope>
</reference>
<dbReference type="Pfam" id="PF09133">
    <property type="entry name" value="SANTA"/>
    <property type="match status" value="2"/>
</dbReference>
<dbReference type="WBParaSite" id="L893_g23411.t1">
    <property type="protein sequence ID" value="L893_g23411.t1"/>
    <property type="gene ID" value="L893_g23411"/>
</dbReference>
<feature type="region of interest" description="Disordered" evidence="2">
    <location>
        <begin position="316"/>
        <end position="356"/>
    </location>
</feature>
<dbReference type="SUPFAM" id="SSF46689">
    <property type="entry name" value="Homeodomain-like"/>
    <property type="match status" value="1"/>
</dbReference>
<evidence type="ECO:0000313" key="5">
    <source>
        <dbReference type="WBParaSite" id="L893_g23411.t1"/>
    </source>
</evidence>
<dbReference type="CDD" id="cd00167">
    <property type="entry name" value="SANT"/>
    <property type="match status" value="1"/>
</dbReference>
<name>A0A1I7Z708_9BILA</name>
<dbReference type="Gene3D" id="1.10.10.60">
    <property type="entry name" value="Homeodomain-like"/>
    <property type="match status" value="1"/>
</dbReference>
<dbReference type="GO" id="GO:0005634">
    <property type="term" value="C:nucleus"/>
    <property type="evidence" value="ECO:0007669"/>
    <property type="project" value="UniProtKB-SubCell"/>
</dbReference>
<feature type="compositionally biased region" description="Acidic residues" evidence="2">
    <location>
        <begin position="410"/>
        <end position="421"/>
    </location>
</feature>
<organism evidence="4 5">
    <name type="scientific">Steinernema glaseri</name>
    <dbReference type="NCBI Taxonomy" id="37863"/>
    <lineage>
        <taxon>Eukaryota</taxon>
        <taxon>Metazoa</taxon>
        <taxon>Ecdysozoa</taxon>
        <taxon>Nematoda</taxon>
        <taxon>Chromadorea</taxon>
        <taxon>Rhabditida</taxon>
        <taxon>Tylenchina</taxon>
        <taxon>Panagrolaimomorpha</taxon>
        <taxon>Strongyloidoidea</taxon>
        <taxon>Steinernematidae</taxon>
        <taxon>Steinernema</taxon>
    </lineage>
</organism>
<accession>A0A1I7Z708</accession>